<keyword evidence="11" id="KW-1185">Reference proteome</keyword>
<dbReference type="RefSeq" id="XP_024886553.1">
    <property type="nucleotide sequence ID" value="XM_025030785.1"/>
</dbReference>
<feature type="transmembrane region" description="Helical" evidence="10">
    <location>
        <begin position="65"/>
        <end position="84"/>
    </location>
</feature>
<reference evidence="12" key="1">
    <citation type="submission" date="2025-08" db="UniProtKB">
        <authorList>
            <consortium name="RefSeq"/>
        </authorList>
    </citation>
    <scope>IDENTIFICATION</scope>
    <source>
        <tissue evidence="12">Whole body</tissue>
    </source>
</reference>
<feature type="transmembrane region" description="Helical" evidence="10">
    <location>
        <begin position="521"/>
        <end position="548"/>
    </location>
</feature>
<dbReference type="GO" id="GO:0007165">
    <property type="term" value="P:signal transduction"/>
    <property type="evidence" value="ECO:0007669"/>
    <property type="project" value="UniProtKB-KW"/>
</dbReference>
<keyword evidence="5" id="KW-0552">Olfaction</keyword>
<dbReference type="AlphaFoldDB" id="A0A6J1QXG2"/>
<evidence type="ECO:0000256" key="7">
    <source>
        <dbReference type="ARBA" id="ARBA00023136"/>
    </source>
</evidence>
<feature type="transmembrane region" description="Helical" evidence="10">
    <location>
        <begin position="756"/>
        <end position="776"/>
    </location>
</feature>
<evidence type="ECO:0000313" key="11">
    <source>
        <dbReference type="Proteomes" id="UP000504618"/>
    </source>
</evidence>
<feature type="transmembrane region" description="Helical" evidence="10">
    <location>
        <begin position="309"/>
        <end position="328"/>
    </location>
</feature>
<feature type="transmembrane region" description="Helical" evidence="10">
    <location>
        <begin position="123"/>
        <end position="147"/>
    </location>
</feature>
<comment type="subcellular location">
    <subcellularLocation>
        <location evidence="1">Cell membrane</location>
        <topology evidence="1">Multi-pass membrane protein</topology>
    </subcellularLocation>
</comment>
<evidence type="ECO:0000256" key="3">
    <source>
        <dbReference type="ARBA" id="ARBA00022606"/>
    </source>
</evidence>
<feature type="transmembrane region" description="Helical" evidence="10">
    <location>
        <begin position="676"/>
        <end position="700"/>
    </location>
</feature>
<keyword evidence="3" id="KW-0716">Sensory transduction</keyword>
<keyword evidence="9" id="KW-0807">Transducer</keyword>
<evidence type="ECO:0000256" key="6">
    <source>
        <dbReference type="ARBA" id="ARBA00022989"/>
    </source>
</evidence>
<evidence type="ECO:0000256" key="10">
    <source>
        <dbReference type="SAM" id="Phobius"/>
    </source>
</evidence>
<keyword evidence="2" id="KW-1003">Cell membrane</keyword>
<feature type="transmembrane region" description="Helical" evidence="10">
    <location>
        <begin position="430"/>
        <end position="451"/>
    </location>
</feature>
<dbReference type="GeneID" id="112464022"/>
<dbReference type="InterPro" id="IPR004117">
    <property type="entry name" value="7tm6_olfct_rcpt"/>
</dbReference>
<dbReference type="Proteomes" id="UP000504618">
    <property type="component" value="Unplaced"/>
</dbReference>
<keyword evidence="6 10" id="KW-1133">Transmembrane helix</keyword>
<dbReference type="PANTHER" id="PTHR21137">
    <property type="entry name" value="ODORANT RECEPTOR"/>
    <property type="match status" value="1"/>
</dbReference>
<evidence type="ECO:0000256" key="5">
    <source>
        <dbReference type="ARBA" id="ARBA00022725"/>
    </source>
</evidence>
<dbReference type="Pfam" id="PF02949">
    <property type="entry name" value="7tm_6"/>
    <property type="match status" value="2"/>
</dbReference>
<dbReference type="GO" id="GO:0005886">
    <property type="term" value="C:plasma membrane"/>
    <property type="evidence" value="ECO:0007669"/>
    <property type="project" value="UniProtKB-SubCell"/>
</dbReference>
<dbReference type="PANTHER" id="PTHR21137:SF35">
    <property type="entry name" value="ODORANT RECEPTOR 19A-RELATED"/>
    <property type="match status" value="1"/>
</dbReference>
<dbReference type="GO" id="GO:0005549">
    <property type="term" value="F:odorant binding"/>
    <property type="evidence" value="ECO:0007669"/>
    <property type="project" value="InterPro"/>
</dbReference>
<feature type="transmembrane region" description="Helical" evidence="10">
    <location>
        <begin position="573"/>
        <end position="595"/>
    </location>
</feature>
<protein>
    <submittedName>
        <fullName evidence="12">Uncharacterized protein LOC112464022</fullName>
    </submittedName>
</protein>
<name>A0A6J1QXG2_9HYME</name>
<organism evidence="11 12">
    <name type="scientific">Temnothorax curvispinosus</name>
    <dbReference type="NCBI Taxonomy" id="300111"/>
    <lineage>
        <taxon>Eukaryota</taxon>
        <taxon>Metazoa</taxon>
        <taxon>Ecdysozoa</taxon>
        <taxon>Arthropoda</taxon>
        <taxon>Hexapoda</taxon>
        <taxon>Insecta</taxon>
        <taxon>Pterygota</taxon>
        <taxon>Neoptera</taxon>
        <taxon>Endopterygota</taxon>
        <taxon>Hymenoptera</taxon>
        <taxon>Apocrita</taxon>
        <taxon>Aculeata</taxon>
        <taxon>Formicoidea</taxon>
        <taxon>Formicidae</taxon>
        <taxon>Myrmicinae</taxon>
        <taxon>Temnothorax</taxon>
    </lineage>
</organism>
<sequence>MLENFLREYNVNRMFLSMIGFWPFQSVLARKLLPIFCFLLEISYFPFEILILYDHWDNVQMIFDAGYQIVLTIAFIVRILSEFWNHDRLRRLYKDIDKHWDIFTNDVEVQVLKDYSMRSRKFTIYYSMLMYVMMSGFIVIPLTPAFLDIILPLVNQSRPRFFAIEVEFRVNKDEYFVPIFCYITAISVVGISIMVGVDTMHITCTAHACSLFAAVSKQVEHIISKVGNNNNEIGECGCRVYTGLDLPNEEIVYREYIVCLKKHQLAIEFVNILNSTNQFLSFCLLFLITACLSLIGIRIVYVLDQLQELLRFMFIIMGALMQLMIVCYSGQKLMDESQNIFYRAYAAEWYNFSPRIKSLLIISLHRSIVPCGLMAGNMIPLSMTTYAGSFSGKLKRLIMLKNFSREYNVNRMFLSIIGFWPFQGVLAKKLLPIFCFLLEISYFPFEILILYDHWDNVQMIFDAGYQIVLTTACIVRILSEVCNQDKLRRLYKNIDKHWDIFTNDVEVQVLKDYSMLSRKFTIYYSMLLYAMMSGFIAIPLTPVFLNIIQPLVNQSRPRSFAVEVEFRVNKDEYFVPIFCYITVLMVVGISIMVGVDTMHITCTAHACSLFSAVSKQVENIISKVGNNNEIGECGGGVYTGLDLPSEEIVYKEYIICLKKHQLALEFVNILNSSNQYLSLCLLFLITAILSIIGIRIVYVLDQLQELLRYMFIVMGALIQLMIVCYSGQKLMDESQNIFYRAYAAEWYNFSPRIKSLLIISLHRSIVPCGLMAGNIIPLSMTTYAGVVRMGMSYFTAFLSFKD</sequence>
<feature type="transmembrane region" description="Helical" evidence="10">
    <location>
        <begin position="175"/>
        <end position="197"/>
    </location>
</feature>
<feature type="transmembrane region" description="Helical" evidence="10">
    <location>
        <begin position="706"/>
        <end position="725"/>
    </location>
</feature>
<keyword evidence="7 10" id="KW-0472">Membrane</keyword>
<keyword evidence="4 10" id="KW-0812">Transmembrane</keyword>
<evidence type="ECO:0000256" key="8">
    <source>
        <dbReference type="ARBA" id="ARBA00023170"/>
    </source>
</evidence>
<gene>
    <name evidence="12" type="primary">LOC112464022</name>
</gene>
<accession>A0A6J1QXG2</accession>
<keyword evidence="8" id="KW-0675">Receptor</keyword>
<feature type="transmembrane region" description="Helical" evidence="10">
    <location>
        <begin position="463"/>
        <end position="482"/>
    </location>
</feature>
<evidence type="ECO:0000256" key="2">
    <source>
        <dbReference type="ARBA" id="ARBA00022475"/>
    </source>
</evidence>
<proteinExistence type="predicted"/>
<evidence type="ECO:0000256" key="4">
    <source>
        <dbReference type="ARBA" id="ARBA00022692"/>
    </source>
</evidence>
<dbReference type="GO" id="GO:0004984">
    <property type="term" value="F:olfactory receptor activity"/>
    <property type="evidence" value="ECO:0007669"/>
    <property type="project" value="InterPro"/>
</dbReference>
<dbReference type="OrthoDB" id="6614360at2759"/>
<evidence type="ECO:0000313" key="12">
    <source>
        <dbReference type="RefSeq" id="XP_024886553.1"/>
    </source>
</evidence>
<evidence type="ECO:0000256" key="9">
    <source>
        <dbReference type="ARBA" id="ARBA00023224"/>
    </source>
</evidence>
<feature type="transmembrane region" description="Helical" evidence="10">
    <location>
        <begin position="32"/>
        <end position="53"/>
    </location>
</feature>
<evidence type="ECO:0000256" key="1">
    <source>
        <dbReference type="ARBA" id="ARBA00004651"/>
    </source>
</evidence>
<feature type="transmembrane region" description="Helical" evidence="10">
    <location>
        <begin position="279"/>
        <end position="303"/>
    </location>
</feature>